<feature type="transmembrane region" description="Helical" evidence="7">
    <location>
        <begin position="107"/>
        <end position="128"/>
    </location>
</feature>
<comment type="similarity">
    <text evidence="2">Belongs to the purine-cytosine permease (2.A.39) family.</text>
</comment>
<evidence type="ECO:0000256" key="6">
    <source>
        <dbReference type="SAM" id="MobiDB-lite"/>
    </source>
</evidence>
<dbReference type="EMBL" id="KN822954">
    <property type="protein sequence ID" value="KIO32449.1"/>
    <property type="molecule type" value="Genomic_DNA"/>
</dbReference>
<sequence length="481" mass="52702">MASSMLAIGLSWRQVLPAIAVGHFLIAIVITLNGTIGAQLHVPFPVLNRSSFGFYFAYFSIISRAILAMFWFGIQTTTGGECVYQMLKAIWPSIQHLPNHLPESASITTSAMMCYFLYWLIQLPLLLVPVHKIRWLFNIKSVIVPACWLSMFIWALVKTGGASGTSIYSQPATIHGSKAVWAWFAAVNSALGNFATLGVNIPDFTRFARSPRAQYSQLLVIPVAFTFFAFIGLTVTSSGYEIYGKGYLWDPLTLIDQWDNRAAAFFASFSFALATVATNIGANSISCANDLTALAPRYINIRRGQVICALIGGWVLCPWEILASAIGFLTFMGGYTIVLGPISAIMIVDYYLVHKKKIDTPSLYRPKGRYRYTGGVNMRALAAVVVAVPPNLPGLINAINPKINVGGGVYPYNIAYLLGFTIAGTIYYTLSIVFPPTETLLDAPITGEDEVEHKLPSEHDEEGSIDEKKGPNAREDIVEVP</sequence>
<feature type="region of interest" description="Disordered" evidence="6">
    <location>
        <begin position="446"/>
        <end position="481"/>
    </location>
</feature>
<evidence type="ECO:0000313" key="9">
    <source>
        <dbReference type="Proteomes" id="UP000054248"/>
    </source>
</evidence>
<keyword evidence="9" id="KW-1185">Reference proteome</keyword>
<keyword evidence="4 7" id="KW-1133">Transmembrane helix</keyword>
<feature type="transmembrane region" description="Helical" evidence="7">
    <location>
        <begin position="52"/>
        <end position="74"/>
    </location>
</feature>
<feature type="transmembrane region" description="Helical" evidence="7">
    <location>
        <begin position="135"/>
        <end position="157"/>
    </location>
</feature>
<dbReference type="Gene3D" id="1.10.4160.10">
    <property type="entry name" value="Hydantoin permease"/>
    <property type="match status" value="1"/>
</dbReference>
<keyword evidence="3 7" id="KW-0812">Transmembrane</keyword>
<dbReference type="InterPro" id="IPR045225">
    <property type="entry name" value="Uracil/uridine/allantoin_perm"/>
</dbReference>
<feature type="transmembrane region" description="Helical" evidence="7">
    <location>
        <begin position="335"/>
        <end position="353"/>
    </location>
</feature>
<proteinExistence type="inferred from homology"/>
<comment type="subcellular location">
    <subcellularLocation>
        <location evidence="1">Membrane</location>
        <topology evidence="1">Multi-pass membrane protein</topology>
    </subcellularLocation>
</comment>
<dbReference type="AlphaFoldDB" id="A0A0C3QV50"/>
<dbReference type="InterPro" id="IPR012681">
    <property type="entry name" value="NCS1"/>
</dbReference>
<accession>A0A0C3QV50</accession>
<dbReference type="FunFam" id="1.10.4160.10:FF:000001">
    <property type="entry name" value="Uracil permease, putative"/>
    <property type="match status" value="1"/>
</dbReference>
<feature type="transmembrane region" description="Helical" evidence="7">
    <location>
        <begin position="263"/>
        <end position="285"/>
    </location>
</feature>
<feature type="transmembrane region" description="Helical" evidence="7">
    <location>
        <begin position="306"/>
        <end position="329"/>
    </location>
</feature>
<dbReference type="GO" id="GO:0005886">
    <property type="term" value="C:plasma membrane"/>
    <property type="evidence" value="ECO:0007669"/>
    <property type="project" value="TreeGrafter"/>
</dbReference>
<dbReference type="HOGENOM" id="CLU_021555_4_1_1"/>
<dbReference type="PANTHER" id="PTHR30618:SF0">
    <property type="entry name" value="PURINE-URACIL PERMEASE NCS1"/>
    <property type="match status" value="1"/>
</dbReference>
<dbReference type="Pfam" id="PF02133">
    <property type="entry name" value="Transp_cyt_pur"/>
    <property type="match status" value="1"/>
</dbReference>
<evidence type="ECO:0000256" key="7">
    <source>
        <dbReference type="SAM" id="Phobius"/>
    </source>
</evidence>
<feature type="transmembrane region" description="Helical" evidence="7">
    <location>
        <begin position="412"/>
        <end position="430"/>
    </location>
</feature>
<evidence type="ECO:0000256" key="2">
    <source>
        <dbReference type="ARBA" id="ARBA00008974"/>
    </source>
</evidence>
<feature type="transmembrane region" description="Helical" evidence="7">
    <location>
        <begin position="180"/>
        <end position="199"/>
    </location>
</feature>
<reference evidence="9" key="2">
    <citation type="submission" date="2015-01" db="EMBL/GenBank/DDBJ databases">
        <title>Evolutionary Origins and Diversification of the Mycorrhizal Mutualists.</title>
        <authorList>
            <consortium name="DOE Joint Genome Institute"/>
            <consortium name="Mycorrhizal Genomics Consortium"/>
            <person name="Kohler A."/>
            <person name="Kuo A."/>
            <person name="Nagy L.G."/>
            <person name="Floudas D."/>
            <person name="Copeland A."/>
            <person name="Barry K.W."/>
            <person name="Cichocki N."/>
            <person name="Veneault-Fourrey C."/>
            <person name="LaButti K."/>
            <person name="Lindquist E.A."/>
            <person name="Lipzen A."/>
            <person name="Lundell T."/>
            <person name="Morin E."/>
            <person name="Murat C."/>
            <person name="Riley R."/>
            <person name="Ohm R."/>
            <person name="Sun H."/>
            <person name="Tunlid A."/>
            <person name="Henrissat B."/>
            <person name="Grigoriev I.V."/>
            <person name="Hibbett D.S."/>
            <person name="Martin F."/>
        </authorList>
    </citation>
    <scope>NUCLEOTIDE SEQUENCE [LARGE SCALE GENOMIC DNA]</scope>
    <source>
        <strain evidence="9">MUT 4182</strain>
    </source>
</reference>
<evidence type="ECO:0000256" key="1">
    <source>
        <dbReference type="ARBA" id="ARBA00004141"/>
    </source>
</evidence>
<dbReference type="OrthoDB" id="2018619at2759"/>
<reference evidence="8 9" key="1">
    <citation type="submission" date="2014-04" db="EMBL/GenBank/DDBJ databases">
        <authorList>
            <consortium name="DOE Joint Genome Institute"/>
            <person name="Kuo A."/>
            <person name="Girlanda M."/>
            <person name="Perotto S."/>
            <person name="Kohler A."/>
            <person name="Nagy L.G."/>
            <person name="Floudas D."/>
            <person name="Copeland A."/>
            <person name="Barry K.W."/>
            <person name="Cichocki N."/>
            <person name="Veneault-Fourrey C."/>
            <person name="LaButti K."/>
            <person name="Lindquist E.A."/>
            <person name="Lipzen A."/>
            <person name="Lundell T."/>
            <person name="Morin E."/>
            <person name="Murat C."/>
            <person name="Sun H."/>
            <person name="Tunlid A."/>
            <person name="Henrissat B."/>
            <person name="Grigoriev I.V."/>
            <person name="Hibbett D.S."/>
            <person name="Martin F."/>
            <person name="Nordberg H.P."/>
            <person name="Cantor M.N."/>
            <person name="Hua S.X."/>
        </authorList>
    </citation>
    <scope>NUCLEOTIDE SEQUENCE [LARGE SCALE GENOMIC DNA]</scope>
    <source>
        <strain evidence="8 9">MUT 4182</strain>
    </source>
</reference>
<dbReference type="PANTHER" id="PTHR30618">
    <property type="entry name" value="NCS1 FAMILY PURINE/PYRIMIDINE TRANSPORTER"/>
    <property type="match status" value="1"/>
</dbReference>
<feature type="transmembrane region" description="Helical" evidence="7">
    <location>
        <begin position="20"/>
        <end position="40"/>
    </location>
</feature>
<dbReference type="GO" id="GO:0015205">
    <property type="term" value="F:nucleobase transmembrane transporter activity"/>
    <property type="evidence" value="ECO:0007669"/>
    <property type="project" value="TreeGrafter"/>
</dbReference>
<evidence type="ECO:0000256" key="5">
    <source>
        <dbReference type="ARBA" id="ARBA00023136"/>
    </source>
</evidence>
<feature type="compositionally biased region" description="Basic and acidic residues" evidence="6">
    <location>
        <begin position="465"/>
        <end position="481"/>
    </location>
</feature>
<keyword evidence="5 7" id="KW-0472">Membrane</keyword>
<dbReference type="Proteomes" id="UP000054248">
    <property type="component" value="Unassembled WGS sequence"/>
</dbReference>
<dbReference type="CDD" id="cd11482">
    <property type="entry name" value="SLC-NCS1sbd_NRT1-like"/>
    <property type="match status" value="1"/>
</dbReference>
<feature type="transmembrane region" description="Helical" evidence="7">
    <location>
        <begin position="219"/>
        <end position="243"/>
    </location>
</feature>
<dbReference type="InterPro" id="IPR001248">
    <property type="entry name" value="Pur-cyt_permease"/>
</dbReference>
<organism evidence="8 9">
    <name type="scientific">Tulasnella calospora MUT 4182</name>
    <dbReference type="NCBI Taxonomy" id="1051891"/>
    <lineage>
        <taxon>Eukaryota</taxon>
        <taxon>Fungi</taxon>
        <taxon>Dikarya</taxon>
        <taxon>Basidiomycota</taxon>
        <taxon>Agaricomycotina</taxon>
        <taxon>Agaricomycetes</taxon>
        <taxon>Cantharellales</taxon>
        <taxon>Tulasnellaceae</taxon>
        <taxon>Tulasnella</taxon>
    </lineage>
</organism>
<name>A0A0C3QV50_9AGAM</name>
<evidence type="ECO:0000256" key="4">
    <source>
        <dbReference type="ARBA" id="ARBA00022989"/>
    </source>
</evidence>
<protein>
    <submittedName>
        <fullName evidence="8">Uncharacterized protein</fullName>
    </submittedName>
</protein>
<feature type="transmembrane region" description="Helical" evidence="7">
    <location>
        <begin position="374"/>
        <end position="392"/>
    </location>
</feature>
<dbReference type="NCBIfam" id="TIGR00800">
    <property type="entry name" value="ncs1"/>
    <property type="match status" value="1"/>
</dbReference>
<gene>
    <name evidence="8" type="ORF">M407DRAFT_104492</name>
</gene>
<evidence type="ECO:0000256" key="3">
    <source>
        <dbReference type="ARBA" id="ARBA00022692"/>
    </source>
</evidence>
<evidence type="ECO:0000313" key="8">
    <source>
        <dbReference type="EMBL" id="KIO32449.1"/>
    </source>
</evidence>